<reference evidence="2 3" key="1">
    <citation type="submission" date="2010-05" db="EMBL/GenBank/DDBJ databases">
        <title>The Genome Sequence of Thecamonas trahens ATCC 50062.</title>
        <authorList>
            <consortium name="The Broad Institute Genome Sequencing Platform"/>
            <person name="Russ C."/>
            <person name="Cuomo C."/>
            <person name="Shea T."/>
            <person name="Young S.K."/>
            <person name="Zeng Q."/>
            <person name="Koehrsen M."/>
            <person name="Haas B."/>
            <person name="Borodovsky M."/>
            <person name="Guigo R."/>
            <person name="Alvarado L."/>
            <person name="Berlin A."/>
            <person name="Bochicchio J."/>
            <person name="Borenstein D."/>
            <person name="Chapman S."/>
            <person name="Chen Z."/>
            <person name="Freedman E."/>
            <person name="Gellesch M."/>
            <person name="Goldberg J."/>
            <person name="Griggs A."/>
            <person name="Gujja S."/>
            <person name="Heilman E."/>
            <person name="Heiman D."/>
            <person name="Hepburn T."/>
            <person name="Howarth C."/>
            <person name="Jen D."/>
            <person name="Larson L."/>
            <person name="Mehta T."/>
            <person name="Park D."/>
            <person name="Pearson M."/>
            <person name="Roberts A."/>
            <person name="Saif S."/>
            <person name="Shenoy N."/>
            <person name="Sisk P."/>
            <person name="Stolte C."/>
            <person name="Sykes S."/>
            <person name="Thomson T."/>
            <person name="Walk T."/>
            <person name="White J."/>
            <person name="Yandava C."/>
            <person name="Burger G."/>
            <person name="Gray M.W."/>
            <person name="Holland P.W.H."/>
            <person name="King N."/>
            <person name="Lang F.B.F."/>
            <person name="Roger A.J."/>
            <person name="Ruiz-Trillo I."/>
            <person name="Lander E."/>
            <person name="Nusbaum C."/>
        </authorList>
    </citation>
    <scope>NUCLEOTIDE SEQUENCE [LARGE SCALE GENOMIC DNA]</scope>
    <source>
        <strain evidence="2 3">ATCC 50062</strain>
    </source>
</reference>
<keyword evidence="3" id="KW-1185">Reference proteome</keyword>
<feature type="compositionally biased region" description="Basic and acidic residues" evidence="1">
    <location>
        <begin position="123"/>
        <end position="136"/>
    </location>
</feature>
<feature type="compositionally biased region" description="Basic and acidic residues" evidence="1">
    <location>
        <begin position="151"/>
        <end position="178"/>
    </location>
</feature>
<proteinExistence type="predicted"/>
<dbReference type="EMBL" id="GL349440">
    <property type="protein sequence ID" value="KNC56104.1"/>
    <property type="molecule type" value="Genomic_DNA"/>
</dbReference>
<gene>
    <name evidence="2" type="ORF">AMSG_02117</name>
</gene>
<dbReference type="RefSeq" id="XP_013761146.1">
    <property type="nucleotide sequence ID" value="XM_013905692.1"/>
</dbReference>
<accession>A0A0L0DUY8</accession>
<dbReference type="eggNOG" id="ENOG502S0KP">
    <property type="taxonomic scope" value="Eukaryota"/>
</dbReference>
<feature type="region of interest" description="Disordered" evidence="1">
    <location>
        <begin position="123"/>
        <end position="185"/>
    </location>
</feature>
<evidence type="ECO:0000256" key="1">
    <source>
        <dbReference type="SAM" id="MobiDB-lite"/>
    </source>
</evidence>
<sequence length="553" mass="60613">MAGSRSPGWNNRTILLGGFVAIGALLLLTSHMALSSVRRDPPMLQQRSQPKALSRLERLLEEFRDTPHVSLGKHEVTPTQVAACARIQATPFGDLANVENAIADWLVFRCDAVLELEHKLHGDKGHSHDGDGDGDGHGAATTSLDSGHGSGHGEGEGDGHSHDGDHKDGETHTVHDHGTNNGAAKPILARGKMFPTAKHVGQGTVEYTTPSGVDLSYTIHINTEDAATDIEPGPDWIAVCVSSTTRGINPTSLSSLSLFSLMLPSLARTVEPGFRYRVVIIHDVGDAFYEDDGTYAAIEDWFNSRIAHPLAAADIEVQLLMVSFTNTQRKPGPAFNVMLRAAADFGAEWFYRINDDSEFVAPWAVDFTTTLLALGQPYGAVGPLCKQGNTAILTHDFVHRTHLDIFETYYPPALVDWWMDDWISRVYGASRTVKVNSAEIIHHTDNHGTRYQVDFANQPKLAEALEHGKKRIVAWMEEHDIEQDVIDAYNNDNFVHTVLGDDALAKMLPDSERPAACRKLASSHGVVPNQTWGTLSADDQVTWKVNDCDRFVN</sequence>
<dbReference type="AlphaFoldDB" id="A0A0L0DUY8"/>
<dbReference type="OrthoDB" id="10264146at2759"/>
<dbReference type="GeneID" id="25561825"/>
<evidence type="ECO:0000313" key="3">
    <source>
        <dbReference type="Proteomes" id="UP000054408"/>
    </source>
</evidence>
<dbReference type="Proteomes" id="UP000054408">
    <property type="component" value="Unassembled WGS sequence"/>
</dbReference>
<name>A0A0L0DUY8_THETB</name>
<protein>
    <submittedName>
        <fullName evidence="2">Uncharacterized protein</fullName>
    </submittedName>
</protein>
<evidence type="ECO:0000313" key="2">
    <source>
        <dbReference type="EMBL" id="KNC56104.1"/>
    </source>
</evidence>
<organism evidence="2 3">
    <name type="scientific">Thecamonas trahens ATCC 50062</name>
    <dbReference type="NCBI Taxonomy" id="461836"/>
    <lineage>
        <taxon>Eukaryota</taxon>
        <taxon>Apusozoa</taxon>
        <taxon>Apusomonadida</taxon>
        <taxon>Apusomonadidae</taxon>
        <taxon>Thecamonas</taxon>
    </lineage>
</organism>